<evidence type="ECO:0000313" key="3">
    <source>
        <dbReference type="Proteomes" id="UP001286313"/>
    </source>
</evidence>
<name>A0AAE1GFX8_PETCI</name>
<comment type="caution">
    <text evidence="2">The sequence shown here is derived from an EMBL/GenBank/DDBJ whole genome shotgun (WGS) entry which is preliminary data.</text>
</comment>
<dbReference type="AlphaFoldDB" id="A0AAE1GFX8"/>
<accession>A0AAE1GFX8</accession>
<keyword evidence="3" id="KW-1185">Reference proteome</keyword>
<gene>
    <name evidence="2" type="ORF">Pcinc_005086</name>
    <name evidence="1" type="ORF">Pcinc_005898</name>
</gene>
<dbReference type="EMBL" id="JAWQEG010000439">
    <property type="protein sequence ID" value="KAK3890166.1"/>
    <property type="molecule type" value="Genomic_DNA"/>
</dbReference>
<evidence type="ECO:0000313" key="1">
    <source>
        <dbReference type="EMBL" id="KAK3890166.1"/>
    </source>
</evidence>
<organism evidence="2 3">
    <name type="scientific">Petrolisthes cinctipes</name>
    <name type="common">Flat porcelain crab</name>
    <dbReference type="NCBI Taxonomy" id="88211"/>
    <lineage>
        <taxon>Eukaryota</taxon>
        <taxon>Metazoa</taxon>
        <taxon>Ecdysozoa</taxon>
        <taxon>Arthropoda</taxon>
        <taxon>Crustacea</taxon>
        <taxon>Multicrustacea</taxon>
        <taxon>Malacostraca</taxon>
        <taxon>Eumalacostraca</taxon>
        <taxon>Eucarida</taxon>
        <taxon>Decapoda</taxon>
        <taxon>Pleocyemata</taxon>
        <taxon>Anomura</taxon>
        <taxon>Galatheoidea</taxon>
        <taxon>Porcellanidae</taxon>
        <taxon>Petrolisthes</taxon>
    </lineage>
</organism>
<proteinExistence type="predicted"/>
<protein>
    <submittedName>
        <fullName evidence="2">Uncharacterized protein</fullName>
    </submittedName>
</protein>
<dbReference type="EMBL" id="JAWQEG010000379">
    <property type="protein sequence ID" value="KAK3891004.1"/>
    <property type="molecule type" value="Genomic_DNA"/>
</dbReference>
<dbReference type="Proteomes" id="UP001286313">
    <property type="component" value="Unassembled WGS sequence"/>
</dbReference>
<evidence type="ECO:0000313" key="2">
    <source>
        <dbReference type="EMBL" id="KAK3891004.1"/>
    </source>
</evidence>
<reference evidence="2" key="1">
    <citation type="submission" date="2023-10" db="EMBL/GenBank/DDBJ databases">
        <title>Genome assemblies of two species of porcelain crab, Petrolisthes cinctipes and Petrolisthes manimaculis (Anomura: Porcellanidae).</title>
        <authorList>
            <person name="Angst P."/>
        </authorList>
    </citation>
    <scope>NUCLEOTIDE SEQUENCE</scope>
    <source>
        <strain evidence="2">PB745_01</strain>
        <tissue evidence="2">Gill</tissue>
    </source>
</reference>
<sequence length="132" mass="15623">MYQSHEEESEEFEEEFSQHITPFRQQNKNEQHVIKKYLVCRRLNFVYVTEVLPQVESPLRNGVNTVTSQYSSKQAFPDNYSIPSRVLSNVLRSKAQKRIPLNPTDIKDLLYTIYNNVTTEYSNALWLRNYSV</sequence>